<dbReference type="Pfam" id="PF01381">
    <property type="entry name" value="HTH_3"/>
    <property type="match status" value="1"/>
</dbReference>
<dbReference type="SUPFAM" id="SSF47413">
    <property type="entry name" value="lambda repressor-like DNA-binding domains"/>
    <property type="match status" value="1"/>
</dbReference>
<comment type="function">
    <text evidence="2">Transcriptional coactivator that stimulates GCN4-dependent transcriptional activity by bridging the DNA-binding region of GCN4 and TBP (SPT15), thereby recruiting TBP to GCN4-bound promoters. Involved in induction of the ribosome quality control (RQC) pathway; a pathway that degrades nascent peptide chains during problematic translation. Required to prevent stalled ribosomes from frameshifting.</text>
</comment>
<dbReference type="Proteomes" id="UP000305067">
    <property type="component" value="Unassembled WGS sequence"/>
</dbReference>
<name>A0A5C3QXL5_9AGAR</name>
<dbReference type="GO" id="GO:0003677">
    <property type="term" value="F:DNA binding"/>
    <property type="evidence" value="ECO:0007669"/>
    <property type="project" value="InterPro"/>
</dbReference>
<evidence type="ECO:0000259" key="3">
    <source>
        <dbReference type="PROSITE" id="PS50943"/>
    </source>
</evidence>
<reference evidence="4 5" key="1">
    <citation type="journal article" date="2019" name="Nat. Ecol. Evol.">
        <title>Megaphylogeny resolves global patterns of mushroom evolution.</title>
        <authorList>
            <person name="Varga T."/>
            <person name="Krizsan K."/>
            <person name="Foldi C."/>
            <person name="Dima B."/>
            <person name="Sanchez-Garcia M."/>
            <person name="Sanchez-Ramirez S."/>
            <person name="Szollosi G.J."/>
            <person name="Szarkandi J.G."/>
            <person name="Papp V."/>
            <person name="Albert L."/>
            <person name="Andreopoulos W."/>
            <person name="Angelini C."/>
            <person name="Antonin V."/>
            <person name="Barry K.W."/>
            <person name="Bougher N.L."/>
            <person name="Buchanan P."/>
            <person name="Buyck B."/>
            <person name="Bense V."/>
            <person name="Catcheside P."/>
            <person name="Chovatia M."/>
            <person name="Cooper J."/>
            <person name="Damon W."/>
            <person name="Desjardin D."/>
            <person name="Finy P."/>
            <person name="Geml J."/>
            <person name="Haridas S."/>
            <person name="Hughes K."/>
            <person name="Justo A."/>
            <person name="Karasinski D."/>
            <person name="Kautmanova I."/>
            <person name="Kiss B."/>
            <person name="Kocsube S."/>
            <person name="Kotiranta H."/>
            <person name="LaButti K.M."/>
            <person name="Lechner B.E."/>
            <person name="Liimatainen K."/>
            <person name="Lipzen A."/>
            <person name="Lukacs Z."/>
            <person name="Mihaltcheva S."/>
            <person name="Morgado L.N."/>
            <person name="Niskanen T."/>
            <person name="Noordeloos M.E."/>
            <person name="Ohm R.A."/>
            <person name="Ortiz-Santana B."/>
            <person name="Ovrebo C."/>
            <person name="Racz N."/>
            <person name="Riley R."/>
            <person name="Savchenko A."/>
            <person name="Shiryaev A."/>
            <person name="Soop K."/>
            <person name="Spirin V."/>
            <person name="Szebenyi C."/>
            <person name="Tomsovsky M."/>
            <person name="Tulloss R.E."/>
            <person name="Uehling J."/>
            <person name="Grigoriev I.V."/>
            <person name="Vagvolgyi C."/>
            <person name="Papp T."/>
            <person name="Martin F.M."/>
            <person name="Miettinen O."/>
            <person name="Hibbett D.S."/>
            <person name="Nagy L.G."/>
        </authorList>
    </citation>
    <scope>NUCLEOTIDE SEQUENCE [LARGE SCALE GENOMIC DNA]</scope>
    <source>
        <strain evidence="4 5">CBS 309.79</strain>
    </source>
</reference>
<dbReference type="EMBL" id="ML178821">
    <property type="protein sequence ID" value="TFL03114.1"/>
    <property type="molecule type" value="Genomic_DNA"/>
</dbReference>
<feature type="domain" description="HTH cro/C1-type" evidence="3">
    <location>
        <begin position="12"/>
        <end position="66"/>
    </location>
</feature>
<sequence length="73" mass="7656">MVGTPAPQCTALAAAKEKKGLSYEEIAAKIGKDKDHVINVCTGKVKPTEDEFNALAVALDVQQVPHTGAHATK</sequence>
<comment type="similarity">
    <text evidence="1">Belongs to the MBF1 family.</text>
</comment>
<evidence type="ECO:0000313" key="4">
    <source>
        <dbReference type="EMBL" id="TFL03114.1"/>
    </source>
</evidence>
<keyword evidence="5" id="KW-1185">Reference proteome</keyword>
<dbReference type="OrthoDB" id="3226546at2759"/>
<gene>
    <name evidence="4" type="ORF">BDV98DRAFT_603428</name>
</gene>
<dbReference type="SMART" id="SM00530">
    <property type="entry name" value="HTH_XRE"/>
    <property type="match status" value="1"/>
</dbReference>
<evidence type="ECO:0000256" key="1">
    <source>
        <dbReference type="ARBA" id="ARBA00009802"/>
    </source>
</evidence>
<dbReference type="AlphaFoldDB" id="A0A5C3QXL5"/>
<dbReference type="PROSITE" id="PS50943">
    <property type="entry name" value="HTH_CROC1"/>
    <property type="match status" value="1"/>
</dbReference>
<proteinExistence type="inferred from homology"/>
<accession>A0A5C3QXL5</accession>
<evidence type="ECO:0000256" key="2">
    <source>
        <dbReference type="ARBA" id="ARBA00035107"/>
    </source>
</evidence>
<protein>
    <recommendedName>
        <fullName evidence="3">HTH cro/C1-type domain-containing protein</fullName>
    </recommendedName>
</protein>
<dbReference type="CDD" id="cd00093">
    <property type="entry name" value="HTH_XRE"/>
    <property type="match status" value="1"/>
</dbReference>
<organism evidence="4 5">
    <name type="scientific">Pterulicium gracile</name>
    <dbReference type="NCBI Taxonomy" id="1884261"/>
    <lineage>
        <taxon>Eukaryota</taxon>
        <taxon>Fungi</taxon>
        <taxon>Dikarya</taxon>
        <taxon>Basidiomycota</taxon>
        <taxon>Agaricomycotina</taxon>
        <taxon>Agaricomycetes</taxon>
        <taxon>Agaricomycetidae</taxon>
        <taxon>Agaricales</taxon>
        <taxon>Pleurotineae</taxon>
        <taxon>Pterulaceae</taxon>
        <taxon>Pterulicium</taxon>
    </lineage>
</organism>
<evidence type="ECO:0000313" key="5">
    <source>
        <dbReference type="Proteomes" id="UP000305067"/>
    </source>
</evidence>
<dbReference type="Gene3D" id="1.10.260.40">
    <property type="entry name" value="lambda repressor-like DNA-binding domains"/>
    <property type="match status" value="1"/>
</dbReference>
<dbReference type="InterPro" id="IPR001387">
    <property type="entry name" value="Cro/C1-type_HTH"/>
</dbReference>
<dbReference type="InterPro" id="IPR010982">
    <property type="entry name" value="Lambda_DNA-bd_dom_sf"/>
</dbReference>